<accession>A0A0C3EIV0</accession>
<dbReference type="STRING" id="1036808.A0A0C3EIV0"/>
<sequence>MSANPPTAHPATIPSLNDFRFSFGQPTLTTGTYPPLQAGSNDPDSSHVSWDDPTWKIIPAALKKYEHSNQYRDNDWENYAILGLSIQRPAIIVDNRTEICLNYDKKPLLAFQKLEDAEKNPVLVLKHVKDIPSPIAAARQRRLTRETAQHPSIRATSRGDQVSDPDTVPESATLVSGAQRPVDNLTSLLNTIIPASTASGGEMPPLLPGVSYAIAIYPYVAEQEDELNVSVGDTFVIVSRLYGWFVVQRDFTGAGTVGTDTSMWGWVPNGCFLEIGIPVASAIAEAMASTPSHTGSRAPILPQSIISSGFPGVALMDYKMKGEEEVDLVMGDAVRVFKVHDHWSYAVKGTGDRGWVPSWFIGKVQRTSATSNALMLDFAESN</sequence>
<protein>
    <recommendedName>
        <fullName evidence="4">SH3 domain-containing protein</fullName>
    </recommendedName>
</protein>
<dbReference type="HOGENOM" id="CLU_025942_0_0_1"/>
<evidence type="ECO:0000256" key="2">
    <source>
        <dbReference type="PROSITE-ProRule" id="PRU00192"/>
    </source>
</evidence>
<dbReference type="AlphaFoldDB" id="A0A0C3EIV0"/>
<dbReference type="Gene3D" id="2.30.30.40">
    <property type="entry name" value="SH3 Domains"/>
    <property type="match status" value="2"/>
</dbReference>
<name>A0A0C3EIV0_9AGAM</name>
<dbReference type="InterPro" id="IPR036028">
    <property type="entry name" value="SH3-like_dom_sf"/>
</dbReference>
<proteinExistence type="predicted"/>
<evidence type="ECO:0000259" key="4">
    <source>
        <dbReference type="PROSITE" id="PS50002"/>
    </source>
</evidence>
<dbReference type="Proteomes" id="UP000053989">
    <property type="component" value="Unassembled WGS sequence"/>
</dbReference>
<gene>
    <name evidence="5" type="ORF">SCLCIDRAFT_7405</name>
</gene>
<evidence type="ECO:0000256" key="1">
    <source>
        <dbReference type="ARBA" id="ARBA00022443"/>
    </source>
</evidence>
<keyword evidence="6" id="KW-1185">Reference proteome</keyword>
<dbReference type="EMBL" id="KN822011">
    <property type="protein sequence ID" value="KIM67856.1"/>
    <property type="molecule type" value="Genomic_DNA"/>
</dbReference>
<organism evidence="5 6">
    <name type="scientific">Scleroderma citrinum Foug A</name>
    <dbReference type="NCBI Taxonomy" id="1036808"/>
    <lineage>
        <taxon>Eukaryota</taxon>
        <taxon>Fungi</taxon>
        <taxon>Dikarya</taxon>
        <taxon>Basidiomycota</taxon>
        <taxon>Agaricomycotina</taxon>
        <taxon>Agaricomycetes</taxon>
        <taxon>Agaricomycetidae</taxon>
        <taxon>Boletales</taxon>
        <taxon>Sclerodermatineae</taxon>
        <taxon>Sclerodermataceae</taxon>
        <taxon>Scleroderma</taxon>
    </lineage>
</organism>
<dbReference type="OrthoDB" id="8883818at2759"/>
<feature type="region of interest" description="Disordered" evidence="3">
    <location>
        <begin position="140"/>
        <end position="166"/>
    </location>
</feature>
<dbReference type="Pfam" id="PF00018">
    <property type="entry name" value="SH3_1"/>
    <property type="match status" value="2"/>
</dbReference>
<dbReference type="CDD" id="cd00174">
    <property type="entry name" value="SH3"/>
    <property type="match status" value="1"/>
</dbReference>
<dbReference type="InterPro" id="IPR001452">
    <property type="entry name" value="SH3_domain"/>
</dbReference>
<feature type="domain" description="SH3" evidence="4">
    <location>
        <begin position="208"/>
        <end position="277"/>
    </location>
</feature>
<keyword evidence="1 2" id="KW-0728">SH3 domain</keyword>
<reference evidence="5 6" key="1">
    <citation type="submission" date="2014-04" db="EMBL/GenBank/DDBJ databases">
        <authorList>
            <consortium name="DOE Joint Genome Institute"/>
            <person name="Kuo A."/>
            <person name="Kohler A."/>
            <person name="Nagy L.G."/>
            <person name="Floudas D."/>
            <person name="Copeland A."/>
            <person name="Barry K.W."/>
            <person name="Cichocki N."/>
            <person name="Veneault-Fourrey C."/>
            <person name="LaButti K."/>
            <person name="Lindquist E.A."/>
            <person name="Lipzen A."/>
            <person name="Lundell T."/>
            <person name="Morin E."/>
            <person name="Murat C."/>
            <person name="Sun H."/>
            <person name="Tunlid A."/>
            <person name="Henrissat B."/>
            <person name="Grigoriev I.V."/>
            <person name="Hibbett D.S."/>
            <person name="Martin F."/>
            <person name="Nordberg H.P."/>
            <person name="Cantor M.N."/>
            <person name="Hua S.X."/>
        </authorList>
    </citation>
    <scope>NUCLEOTIDE SEQUENCE [LARGE SCALE GENOMIC DNA]</scope>
    <source>
        <strain evidence="5 6">Foug A</strain>
    </source>
</reference>
<dbReference type="SMART" id="SM00326">
    <property type="entry name" value="SH3"/>
    <property type="match status" value="2"/>
</dbReference>
<dbReference type="InParanoid" id="A0A0C3EIV0"/>
<dbReference type="SUPFAM" id="SSF50044">
    <property type="entry name" value="SH3-domain"/>
    <property type="match status" value="2"/>
</dbReference>
<evidence type="ECO:0000256" key="3">
    <source>
        <dbReference type="SAM" id="MobiDB-lite"/>
    </source>
</evidence>
<feature type="domain" description="SH3" evidence="4">
    <location>
        <begin position="307"/>
        <end position="366"/>
    </location>
</feature>
<evidence type="ECO:0000313" key="5">
    <source>
        <dbReference type="EMBL" id="KIM67856.1"/>
    </source>
</evidence>
<dbReference type="PROSITE" id="PS50002">
    <property type="entry name" value="SH3"/>
    <property type="match status" value="2"/>
</dbReference>
<evidence type="ECO:0000313" key="6">
    <source>
        <dbReference type="Proteomes" id="UP000053989"/>
    </source>
</evidence>
<reference evidence="6" key="2">
    <citation type="submission" date="2015-01" db="EMBL/GenBank/DDBJ databases">
        <title>Evolutionary Origins and Diversification of the Mycorrhizal Mutualists.</title>
        <authorList>
            <consortium name="DOE Joint Genome Institute"/>
            <consortium name="Mycorrhizal Genomics Consortium"/>
            <person name="Kohler A."/>
            <person name="Kuo A."/>
            <person name="Nagy L.G."/>
            <person name="Floudas D."/>
            <person name="Copeland A."/>
            <person name="Barry K.W."/>
            <person name="Cichocki N."/>
            <person name="Veneault-Fourrey C."/>
            <person name="LaButti K."/>
            <person name="Lindquist E.A."/>
            <person name="Lipzen A."/>
            <person name="Lundell T."/>
            <person name="Morin E."/>
            <person name="Murat C."/>
            <person name="Riley R."/>
            <person name="Ohm R."/>
            <person name="Sun H."/>
            <person name="Tunlid A."/>
            <person name="Henrissat B."/>
            <person name="Grigoriev I.V."/>
            <person name="Hibbett D.S."/>
            <person name="Martin F."/>
        </authorList>
    </citation>
    <scope>NUCLEOTIDE SEQUENCE [LARGE SCALE GENOMIC DNA]</scope>
    <source>
        <strain evidence="6">Foug A</strain>
    </source>
</reference>